<feature type="region of interest" description="Disordered" evidence="10">
    <location>
        <begin position="90"/>
        <end position="116"/>
    </location>
</feature>
<dbReference type="EMBL" id="CM003102">
    <property type="protein sequence ID" value="KUI69414.1"/>
    <property type="molecule type" value="Genomic_DNA"/>
</dbReference>
<evidence type="ECO:0000256" key="8">
    <source>
        <dbReference type="ARBA" id="ARBA00023204"/>
    </source>
</evidence>
<evidence type="ECO:0000256" key="3">
    <source>
        <dbReference type="ARBA" id="ARBA00013628"/>
    </source>
</evidence>
<reference evidence="11" key="1">
    <citation type="submission" date="2014-12" db="EMBL/GenBank/DDBJ databases">
        <title>Genome Sequence of Valsa Canker Pathogens Uncovers a Specific Adaption of Colonization on Woody Bark.</title>
        <authorList>
            <person name="Yin Z."/>
            <person name="Liu H."/>
            <person name="Gao X."/>
            <person name="Li Z."/>
            <person name="Song N."/>
            <person name="Ke X."/>
            <person name="Dai Q."/>
            <person name="Wu Y."/>
            <person name="Sun Y."/>
            <person name="Xu J.-R."/>
            <person name="Kang Z.K."/>
            <person name="Wang L."/>
            <person name="Huang L."/>
        </authorList>
    </citation>
    <scope>NUCLEOTIDE SEQUENCE [LARGE SCALE GENOMIC DNA]</scope>
    <source>
        <strain evidence="11">03-8</strain>
    </source>
</reference>
<comment type="subcellular location">
    <subcellularLocation>
        <location evidence="1">Mitochondrion matrix</location>
        <location evidence="1">Mitochondrion nucleoid</location>
    </subcellularLocation>
</comment>
<keyword evidence="12" id="KW-1185">Reference proteome</keyword>
<dbReference type="PANTHER" id="PTHR31404:SF0">
    <property type="entry name" value="MITOCHONDRIAL GENOME MAINTENANCE PROTEIN MGM101"/>
    <property type="match status" value="1"/>
</dbReference>
<proteinExistence type="inferred from homology"/>
<comment type="similarity">
    <text evidence="2">Belongs to the MGM101 family.</text>
</comment>
<dbReference type="Pfam" id="PF06420">
    <property type="entry name" value="Mgm101p"/>
    <property type="match status" value="1"/>
</dbReference>
<dbReference type="GO" id="GO:0003697">
    <property type="term" value="F:single-stranded DNA binding"/>
    <property type="evidence" value="ECO:0007669"/>
    <property type="project" value="InterPro"/>
</dbReference>
<dbReference type="GO" id="GO:0000725">
    <property type="term" value="P:recombinational repair"/>
    <property type="evidence" value="ECO:0007669"/>
    <property type="project" value="TreeGrafter"/>
</dbReference>
<evidence type="ECO:0000256" key="9">
    <source>
        <dbReference type="ARBA" id="ARBA00023271"/>
    </source>
</evidence>
<evidence type="ECO:0000256" key="1">
    <source>
        <dbReference type="ARBA" id="ARBA00004436"/>
    </source>
</evidence>
<protein>
    <recommendedName>
        <fullName evidence="3">Mitochondrial genome maintenance protein MGM101</fullName>
    </recommendedName>
</protein>
<dbReference type="InterPro" id="IPR009446">
    <property type="entry name" value="Mgm101"/>
</dbReference>
<feature type="compositionally biased region" description="Low complexity" evidence="10">
    <location>
        <begin position="155"/>
        <end position="176"/>
    </location>
</feature>
<dbReference type="PANTHER" id="PTHR31404">
    <property type="entry name" value="MITOCHONDRIAL GENOME MAINTENANCE PROTEIN MGM101"/>
    <property type="match status" value="1"/>
</dbReference>
<evidence type="ECO:0000256" key="4">
    <source>
        <dbReference type="ARBA" id="ARBA00022763"/>
    </source>
</evidence>
<evidence type="ECO:0000256" key="5">
    <source>
        <dbReference type="ARBA" id="ARBA00022946"/>
    </source>
</evidence>
<feature type="region of interest" description="Disordered" evidence="10">
    <location>
        <begin position="155"/>
        <end position="230"/>
    </location>
</feature>
<sequence>MHWRTEATVVPGPIYKHIQLLSCHFLGGARGSALDEEVVDKTVLQLSCHFLTEPKSEKSRARLPLTPTYLGTEKPTTATKPHPRFIERMSGDRSKEEAQIVSQKQLQEEDDEPDEWDKRIFSTGCADENMKMTDCYYETKDWRKCKDESAYARAATTSTSSNNSSSSNNNSSSASTPKPTYSTYKNTNTPFAESQINPVASPPYSRPQDMGAIPEASTTNGGGSSETPFANNGIDWTSSYHGLSTVPFDSEIAALLMKPIPFEDVEIKPDGIIYLPEIKYRRILNQAFGPGGWGMAPRSELGVGERVVTREYALLVHGRFIAQARGECQYFADDGIATAGEGCKSNALMRCCKDIGIASELWDPRYIREFKKKYAQEIWVEHVVTKKKRQTWVRKGDDPQYPYKKC</sequence>
<feature type="compositionally biased region" description="Polar residues" evidence="10">
    <location>
        <begin position="177"/>
        <end position="198"/>
    </location>
</feature>
<evidence type="ECO:0000256" key="2">
    <source>
        <dbReference type="ARBA" id="ARBA00007053"/>
    </source>
</evidence>
<dbReference type="AlphaFoldDB" id="A0A194VYX7"/>
<dbReference type="Proteomes" id="UP000078559">
    <property type="component" value="Chromosome 5"/>
</dbReference>
<evidence type="ECO:0000256" key="7">
    <source>
        <dbReference type="ARBA" id="ARBA00023128"/>
    </source>
</evidence>
<gene>
    <name evidence="11" type="ORF">VM1G_05412</name>
</gene>
<name>A0A194VYX7_CYTMA</name>
<evidence type="ECO:0000313" key="12">
    <source>
        <dbReference type="Proteomes" id="UP000078559"/>
    </source>
</evidence>
<keyword evidence="7" id="KW-0496">Mitochondrion</keyword>
<evidence type="ECO:0000256" key="6">
    <source>
        <dbReference type="ARBA" id="ARBA00023125"/>
    </source>
</evidence>
<organism evidence="11 12">
    <name type="scientific">Cytospora mali</name>
    <name type="common">Apple Valsa canker fungus</name>
    <name type="synonym">Valsa mali</name>
    <dbReference type="NCBI Taxonomy" id="578113"/>
    <lineage>
        <taxon>Eukaryota</taxon>
        <taxon>Fungi</taxon>
        <taxon>Dikarya</taxon>
        <taxon>Ascomycota</taxon>
        <taxon>Pezizomycotina</taxon>
        <taxon>Sordariomycetes</taxon>
        <taxon>Sordariomycetidae</taxon>
        <taxon>Diaporthales</taxon>
        <taxon>Cytosporaceae</taxon>
        <taxon>Cytospora</taxon>
    </lineage>
</organism>
<evidence type="ECO:0000256" key="10">
    <source>
        <dbReference type="SAM" id="MobiDB-lite"/>
    </source>
</evidence>
<keyword evidence="5" id="KW-0809">Transit peptide</keyword>
<keyword evidence="9" id="KW-1135">Mitochondrion nucleoid</keyword>
<dbReference type="GO" id="GO:0036297">
    <property type="term" value="P:interstrand cross-link repair"/>
    <property type="evidence" value="ECO:0007669"/>
    <property type="project" value="TreeGrafter"/>
</dbReference>
<keyword evidence="6" id="KW-0238">DNA-binding</keyword>
<accession>A0A194VYX7</accession>
<evidence type="ECO:0000313" key="11">
    <source>
        <dbReference type="EMBL" id="KUI69414.1"/>
    </source>
</evidence>
<keyword evidence="8" id="KW-0234">DNA repair</keyword>
<keyword evidence="4" id="KW-0227">DNA damage</keyword>
<dbReference type="GO" id="GO:0000262">
    <property type="term" value="C:mitochondrial chromosome"/>
    <property type="evidence" value="ECO:0007669"/>
    <property type="project" value="InterPro"/>
</dbReference>